<dbReference type="InterPro" id="IPR009057">
    <property type="entry name" value="Homeodomain-like_sf"/>
</dbReference>
<proteinExistence type="predicted"/>
<name>A0A848GMH5_9BACT</name>
<evidence type="ECO:0000256" key="1">
    <source>
        <dbReference type="ARBA" id="ARBA00023015"/>
    </source>
</evidence>
<dbReference type="PROSITE" id="PS00041">
    <property type="entry name" value="HTH_ARAC_FAMILY_1"/>
    <property type="match status" value="1"/>
</dbReference>
<comment type="caution">
    <text evidence="5">The sequence shown here is derived from an EMBL/GenBank/DDBJ whole genome shotgun (WGS) entry which is preliminary data.</text>
</comment>
<dbReference type="InterPro" id="IPR018060">
    <property type="entry name" value="HTH_AraC"/>
</dbReference>
<protein>
    <submittedName>
        <fullName evidence="5">AraC family transcriptional regulator</fullName>
    </submittedName>
</protein>
<dbReference type="PANTHER" id="PTHR43280">
    <property type="entry name" value="ARAC-FAMILY TRANSCRIPTIONAL REGULATOR"/>
    <property type="match status" value="1"/>
</dbReference>
<dbReference type="PROSITE" id="PS01124">
    <property type="entry name" value="HTH_ARAC_FAMILY_2"/>
    <property type="match status" value="1"/>
</dbReference>
<dbReference type="GO" id="GO:0043565">
    <property type="term" value="F:sequence-specific DNA binding"/>
    <property type="evidence" value="ECO:0007669"/>
    <property type="project" value="InterPro"/>
</dbReference>
<gene>
    <name evidence="5" type="ORF">HHL17_20560</name>
</gene>
<dbReference type="SUPFAM" id="SSF46689">
    <property type="entry name" value="Homeodomain-like"/>
    <property type="match status" value="1"/>
</dbReference>
<dbReference type="SMART" id="SM00342">
    <property type="entry name" value="HTH_ARAC"/>
    <property type="match status" value="1"/>
</dbReference>
<evidence type="ECO:0000313" key="6">
    <source>
        <dbReference type="Proteomes" id="UP000583266"/>
    </source>
</evidence>
<evidence type="ECO:0000259" key="4">
    <source>
        <dbReference type="PROSITE" id="PS01124"/>
    </source>
</evidence>
<dbReference type="Pfam" id="PF02311">
    <property type="entry name" value="AraC_binding"/>
    <property type="match status" value="1"/>
</dbReference>
<keyword evidence="6" id="KW-1185">Reference proteome</keyword>
<sequence>MRPFIQRLLPDDSTSFFAKTFRTPQFEVGWHQHVEYELILFTEGSGMSFVGNHVGEFETGDIYFLGPNLPHTFQKTGDQITSAVVIQFRGDFWGPDFIHIPENRALRSLMEASILGLKIKAPQNKQLASLIMELEYTSGVKRLLLLLESLSLIATQMEYTTVSTQQATAYSQKDMDIMDKVFQFTIDSFREQIKLSDVAQKACMSVPAFCRNFKRSTQKTYNDFLNEVRIEFACSLLIETNKPIFDICFESGYSTHANFHKQFQKIKNISPLQFRKLFTPDNIRKGNNMGIVETK</sequence>
<keyword evidence="2" id="KW-0238">DNA-binding</keyword>
<dbReference type="EMBL" id="JABBGC010000002">
    <property type="protein sequence ID" value="NML39604.1"/>
    <property type="molecule type" value="Genomic_DNA"/>
</dbReference>
<accession>A0A848GMH5</accession>
<dbReference type="SUPFAM" id="SSF51182">
    <property type="entry name" value="RmlC-like cupins"/>
    <property type="match status" value="1"/>
</dbReference>
<dbReference type="GO" id="GO:0003700">
    <property type="term" value="F:DNA-binding transcription factor activity"/>
    <property type="evidence" value="ECO:0007669"/>
    <property type="project" value="InterPro"/>
</dbReference>
<dbReference type="Gene3D" id="1.10.10.60">
    <property type="entry name" value="Homeodomain-like"/>
    <property type="match status" value="2"/>
</dbReference>
<dbReference type="InterPro" id="IPR003313">
    <property type="entry name" value="AraC-bd"/>
</dbReference>
<organism evidence="5 6">
    <name type="scientific">Chitinophaga fulva</name>
    <dbReference type="NCBI Taxonomy" id="2728842"/>
    <lineage>
        <taxon>Bacteria</taxon>
        <taxon>Pseudomonadati</taxon>
        <taxon>Bacteroidota</taxon>
        <taxon>Chitinophagia</taxon>
        <taxon>Chitinophagales</taxon>
        <taxon>Chitinophagaceae</taxon>
        <taxon>Chitinophaga</taxon>
    </lineage>
</organism>
<dbReference type="InterPro" id="IPR011051">
    <property type="entry name" value="RmlC_Cupin_sf"/>
</dbReference>
<dbReference type="InterPro" id="IPR014710">
    <property type="entry name" value="RmlC-like_jellyroll"/>
</dbReference>
<evidence type="ECO:0000256" key="2">
    <source>
        <dbReference type="ARBA" id="ARBA00023125"/>
    </source>
</evidence>
<evidence type="ECO:0000313" key="5">
    <source>
        <dbReference type="EMBL" id="NML39604.1"/>
    </source>
</evidence>
<keyword evidence="3" id="KW-0804">Transcription</keyword>
<dbReference type="PANTHER" id="PTHR43280:SF27">
    <property type="entry name" value="TRANSCRIPTIONAL REGULATOR MTLR"/>
    <property type="match status" value="1"/>
</dbReference>
<dbReference type="Proteomes" id="UP000583266">
    <property type="component" value="Unassembled WGS sequence"/>
</dbReference>
<dbReference type="RefSeq" id="WP_169226667.1">
    <property type="nucleotide sequence ID" value="NZ_JABBGC010000002.1"/>
</dbReference>
<reference evidence="5 6" key="1">
    <citation type="submission" date="2020-04" db="EMBL/GenBank/DDBJ databases">
        <title>Chitinophaga sp. G-6-1-13 sp. nov., isolated from soil.</title>
        <authorList>
            <person name="Dahal R.H."/>
            <person name="Chaudhary D.K."/>
        </authorList>
    </citation>
    <scope>NUCLEOTIDE SEQUENCE [LARGE SCALE GENOMIC DNA]</scope>
    <source>
        <strain evidence="5 6">G-6-1-13</strain>
    </source>
</reference>
<keyword evidence="1" id="KW-0805">Transcription regulation</keyword>
<evidence type="ECO:0000256" key="3">
    <source>
        <dbReference type="ARBA" id="ARBA00023163"/>
    </source>
</evidence>
<dbReference type="AlphaFoldDB" id="A0A848GMH5"/>
<dbReference type="InterPro" id="IPR018062">
    <property type="entry name" value="HTH_AraC-typ_CS"/>
</dbReference>
<dbReference type="Pfam" id="PF12833">
    <property type="entry name" value="HTH_18"/>
    <property type="match status" value="1"/>
</dbReference>
<dbReference type="Gene3D" id="2.60.120.10">
    <property type="entry name" value="Jelly Rolls"/>
    <property type="match status" value="1"/>
</dbReference>
<feature type="domain" description="HTH araC/xylS-type" evidence="4">
    <location>
        <begin position="179"/>
        <end position="277"/>
    </location>
</feature>